<dbReference type="EMBL" id="MFEJ01000010">
    <property type="protein sequence ID" value="OGE80508.1"/>
    <property type="molecule type" value="Genomic_DNA"/>
</dbReference>
<feature type="signal peptide" evidence="1">
    <location>
        <begin position="1"/>
        <end position="25"/>
    </location>
</feature>
<accession>A0A1F5NS97</accession>
<evidence type="ECO:0000256" key="1">
    <source>
        <dbReference type="SAM" id="SignalP"/>
    </source>
</evidence>
<comment type="caution">
    <text evidence="2">The sequence shown here is derived from an EMBL/GenBank/DDBJ whole genome shotgun (WGS) entry which is preliminary data.</text>
</comment>
<evidence type="ECO:0000313" key="3">
    <source>
        <dbReference type="Proteomes" id="UP000176233"/>
    </source>
</evidence>
<reference evidence="2 3" key="1">
    <citation type="journal article" date="2016" name="Nat. Commun.">
        <title>Thousands of microbial genomes shed light on interconnected biogeochemical processes in an aquifer system.</title>
        <authorList>
            <person name="Anantharaman K."/>
            <person name="Brown C.T."/>
            <person name="Hug L.A."/>
            <person name="Sharon I."/>
            <person name="Castelle C.J."/>
            <person name="Probst A.J."/>
            <person name="Thomas B.C."/>
            <person name="Singh A."/>
            <person name="Wilkins M.J."/>
            <person name="Karaoz U."/>
            <person name="Brodie E.L."/>
            <person name="Williams K.H."/>
            <person name="Hubbard S.S."/>
            <person name="Banfield J.F."/>
        </authorList>
    </citation>
    <scope>NUCLEOTIDE SEQUENCE [LARGE SCALE GENOMIC DNA]</scope>
</reference>
<dbReference type="SUPFAM" id="SSF53955">
    <property type="entry name" value="Lysozyme-like"/>
    <property type="match status" value="1"/>
</dbReference>
<name>A0A1F5NS97_9BACT</name>
<feature type="chain" id="PRO_5009520181" description="Transglycosylase SLT domain-containing protein" evidence="1">
    <location>
        <begin position="26"/>
        <end position="205"/>
    </location>
</feature>
<gene>
    <name evidence="2" type="ORF">A2660_00645</name>
</gene>
<dbReference type="InterPro" id="IPR023346">
    <property type="entry name" value="Lysozyme-like_dom_sf"/>
</dbReference>
<dbReference type="AlphaFoldDB" id="A0A1F5NS97"/>
<evidence type="ECO:0008006" key="4">
    <source>
        <dbReference type="Google" id="ProtNLM"/>
    </source>
</evidence>
<evidence type="ECO:0000313" key="2">
    <source>
        <dbReference type="EMBL" id="OGE80508.1"/>
    </source>
</evidence>
<sequence length="205" mass="23171">MTKRFVVGMLIAIVVPLVLPTPASAHLSAEALAKAEIQNKTTLVFEIKNVENFLNSLDDSDEQAVEEVAIDPQLMGPPKPKNYVPPKVKLENQVYMHEPEIRAYLCPKMGQKNCEVFIAILKAENGTHECTRDNRGLNRNGSLDVGLAQINWNPRLNPPYTVEQLRDCQFNLDIALLKYERRGFQPWYAYTKGAYKKFLPASAKI</sequence>
<proteinExistence type="predicted"/>
<keyword evidence="1" id="KW-0732">Signal</keyword>
<protein>
    <recommendedName>
        <fullName evidence="4">Transglycosylase SLT domain-containing protein</fullName>
    </recommendedName>
</protein>
<organism evidence="2 3">
    <name type="scientific">Candidatus Doudnabacteria bacterium RIFCSPHIGHO2_01_FULL_45_18</name>
    <dbReference type="NCBI Taxonomy" id="1817823"/>
    <lineage>
        <taxon>Bacteria</taxon>
        <taxon>Candidatus Doudnaibacteriota</taxon>
    </lineage>
</organism>
<dbReference type="Proteomes" id="UP000176233">
    <property type="component" value="Unassembled WGS sequence"/>
</dbReference>